<evidence type="ECO:0000313" key="2">
    <source>
        <dbReference type="Proteomes" id="UP000648187"/>
    </source>
</evidence>
<name>A0A835G7S4_SPOEX</name>
<protein>
    <submittedName>
        <fullName evidence="1">Uncharacterized protein</fullName>
    </submittedName>
</protein>
<reference evidence="1" key="1">
    <citation type="submission" date="2020-08" db="EMBL/GenBank/DDBJ databases">
        <title>Spodoptera exigua strain:BAW_Kor-Di-RS1 Genome sequencing and assembly.</title>
        <authorList>
            <person name="Kim J."/>
            <person name="Nam H.Y."/>
            <person name="Kwon M."/>
            <person name="Choi J.H."/>
            <person name="Cho S.R."/>
            <person name="Kim G.-H."/>
        </authorList>
    </citation>
    <scope>NUCLEOTIDE SEQUENCE</scope>
    <source>
        <strain evidence="1">BAW_Kor-Di-RS1</strain>
        <tissue evidence="1">Whole-body</tissue>
    </source>
</reference>
<organism evidence="1 2">
    <name type="scientific">Spodoptera exigua</name>
    <name type="common">Beet armyworm</name>
    <name type="synonym">Noctua fulgens</name>
    <dbReference type="NCBI Taxonomy" id="7107"/>
    <lineage>
        <taxon>Eukaryota</taxon>
        <taxon>Metazoa</taxon>
        <taxon>Ecdysozoa</taxon>
        <taxon>Arthropoda</taxon>
        <taxon>Hexapoda</taxon>
        <taxon>Insecta</taxon>
        <taxon>Pterygota</taxon>
        <taxon>Neoptera</taxon>
        <taxon>Endopterygota</taxon>
        <taxon>Lepidoptera</taxon>
        <taxon>Glossata</taxon>
        <taxon>Ditrysia</taxon>
        <taxon>Noctuoidea</taxon>
        <taxon>Noctuidae</taxon>
        <taxon>Amphipyrinae</taxon>
        <taxon>Spodoptera</taxon>
    </lineage>
</organism>
<evidence type="ECO:0000313" key="1">
    <source>
        <dbReference type="EMBL" id="KAF9410852.1"/>
    </source>
</evidence>
<sequence>MIQTWKRAWTVSAVSSSLYSFSSLGTSARRLRASSNRLRTWSSRTLSTLRRAWFSMFEDWLAKTKHHCILTSIIN</sequence>
<accession>A0A835G7S4</accession>
<dbReference type="AlphaFoldDB" id="A0A835G7S4"/>
<dbReference type="EMBL" id="JACKWZ010000243">
    <property type="protein sequence ID" value="KAF9410852.1"/>
    <property type="molecule type" value="Genomic_DNA"/>
</dbReference>
<dbReference type="Proteomes" id="UP000648187">
    <property type="component" value="Unassembled WGS sequence"/>
</dbReference>
<keyword evidence="2" id="KW-1185">Reference proteome</keyword>
<proteinExistence type="predicted"/>
<comment type="caution">
    <text evidence="1">The sequence shown here is derived from an EMBL/GenBank/DDBJ whole genome shotgun (WGS) entry which is preliminary data.</text>
</comment>
<gene>
    <name evidence="1" type="ORF">HW555_010190</name>
</gene>